<dbReference type="EMBL" id="MCGE01000018">
    <property type="protein sequence ID" value="ORZ12604.1"/>
    <property type="molecule type" value="Genomic_DNA"/>
</dbReference>
<proteinExistence type="predicted"/>
<feature type="transmembrane region" description="Helical" evidence="2">
    <location>
        <begin position="67"/>
        <end position="89"/>
    </location>
</feature>
<accession>A0A1X2IA67</accession>
<comment type="caution">
    <text evidence="3">The sequence shown here is derived from an EMBL/GenBank/DDBJ whole genome shotgun (WGS) entry which is preliminary data.</text>
</comment>
<sequence length="95" mass="11105">MKNNNIPDYHQKQSANIQTRSQNRPRHLPFLKGGTLGCFKIQSIIRIHDHLHCTLFPPICTSVLDPFFIPACCCRFFLLFLFFLFLSCCRPCDRC</sequence>
<keyword evidence="2" id="KW-1133">Transmembrane helix</keyword>
<protein>
    <submittedName>
        <fullName evidence="3">Uncharacterized protein</fullName>
    </submittedName>
</protein>
<reference evidence="3 4" key="1">
    <citation type="submission" date="2016-07" db="EMBL/GenBank/DDBJ databases">
        <title>Pervasive Adenine N6-methylation of Active Genes in Fungi.</title>
        <authorList>
            <consortium name="DOE Joint Genome Institute"/>
            <person name="Mondo S.J."/>
            <person name="Dannebaum R.O."/>
            <person name="Kuo R.C."/>
            <person name="Labutti K."/>
            <person name="Haridas S."/>
            <person name="Kuo A."/>
            <person name="Salamov A."/>
            <person name="Ahrendt S.R."/>
            <person name="Lipzen A."/>
            <person name="Sullivan W."/>
            <person name="Andreopoulos W.B."/>
            <person name="Clum A."/>
            <person name="Lindquist E."/>
            <person name="Daum C."/>
            <person name="Ramamoorthy G.K."/>
            <person name="Gryganskyi A."/>
            <person name="Culley D."/>
            <person name="Magnuson J.K."/>
            <person name="James T.Y."/>
            <person name="O'Malley M.A."/>
            <person name="Stajich J.E."/>
            <person name="Spatafora J.W."/>
            <person name="Visel A."/>
            <person name="Grigoriev I.V."/>
        </authorList>
    </citation>
    <scope>NUCLEOTIDE SEQUENCE [LARGE SCALE GENOMIC DNA]</scope>
    <source>
        <strain evidence="3 4">NRRL 1336</strain>
    </source>
</reference>
<dbReference type="Proteomes" id="UP000193560">
    <property type="component" value="Unassembled WGS sequence"/>
</dbReference>
<gene>
    <name evidence="3" type="ORF">BCR42DRAFT_419603</name>
</gene>
<feature type="compositionally biased region" description="Polar residues" evidence="1">
    <location>
        <begin position="1"/>
        <end position="22"/>
    </location>
</feature>
<evidence type="ECO:0000313" key="3">
    <source>
        <dbReference type="EMBL" id="ORZ12604.1"/>
    </source>
</evidence>
<keyword evidence="2" id="KW-0812">Transmembrane</keyword>
<name>A0A1X2IA67_9FUNG</name>
<feature type="region of interest" description="Disordered" evidence="1">
    <location>
        <begin position="1"/>
        <end position="25"/>
    </location>
</feature>
<dbReference type="AlphaFoldDB" id="A0A1X2IA67"/>
<evidence type="ECO:0000256" key="2">
    <source>
        <dbReference type="SAM" id="Phobius"/>
    </source>
</evidence>
<keyword evidence="2" id="KW-0472">Membrane</keyword>
<evidence type="ECO:0000313" key="4">
    <source>
        <dbReference type="Proteomes" id="UP000193560"/>
    </source>
</evidence>
<organism evidence="3 4">
    <name type="scientific">Absidia repens</name>
    <dbReference type="NCBI Taxonomy" id="90262"/>
    <lineage>
        <taxon>Eukaryota</taxon>
        <taxon>Fungi</taxon>
        <taxon>Fungi incertae sedis</taxon>
        <taxon>Mucoromycota</taxon>
        <taxon>Mucoromycotina</taxon>
        <taxon>Mucoromycetes</taxon>
        <taxon>Mucorales</taxon>
        <taxon>Cunninghamellaceae</taxon>
        <taxon>Absidia</taxon>
    </lineage>
</organism>
<keyword evidence="4" id="KW-1185">Reference proteome</keyword>
<evidence type="ECO:0000256" key="1">
    <source>
        <dbReference type="SAM" id="MobiDB-lite"/>
    </source>
</evidence>